<dbReference type="Gene3D" id="3.40.50.300">
    <property type="entry name" value="P-loop containing nucleotide triphosphate hydrolases"/>
    <property type="match status" value="1"/>
</dbReference>
<dbReference type="CDD" id="cd00009">
    <property type="entry name" value="AAA"/>
    <property type="match status" value="1"/>
</dbReference>
<evidence type="ECO:0000313" key="4">
    <source>
        <dbReference type="Proteomes" id="UP000587586"/>
    </source>
</evidence>
<organism evidence="3 4">
    <name type="scientific">Geomonas limicola</name>
    <dbReference type="NCBI Taxonomy" id="2740186"/>
    <lineage>
        <taxon>Bacteria</taxon>
        <taxon>Pseudomonadati</taxon>
        <taxon>Thermodesulfobacteriota</taxon>
        <taxon>Desulfuromonadia</taxon>
        <taxon>Geobacterales</taxon>
        <taxon>Geobacteraceae</taxon>
        <taxon>Geomonas</taxon>
    </lineage>
</organism>
<proteinExistence type="predicted"/>
<dbReference type="PANTHER" id="PTHR35894:SF1">
    <property type="entry name" value="PHOSPHORIBULOKINASE _ URIDINE KINASE FAMILY"/>
    <property type="match status" value="1"/>
</dbReference>
<dbReference type="Proteomes" id="UP000587586">
    <property type="component" value="Unassembled WGS sequence"/>
</dbReference>
<dbReference type="GO" id="GO:0006508">
    <property type="term" value="P:proteolysis"/>
    <property type="evidence" value="ECO:0007669"/>
    <property type="project" value="InterPro"/>
</dbReference>
<dbReference type="SUPFAM" id="SSF47090">
    <property type="entry name" value="PGBD-like"/>
    <property type="match status" value="1"/>
</dbReference>
<dbReference type="PANTHER" id="PTHR35894">
    <property type="entry name" value="GENERAL SECRETION PATHWAY PROTEIN A-RELATED"/>
    <property type="match status" value="1"/>
</dbReference>
<dbReference type="PROSITE" id="PS50990">
    <property type="entry name" value="PEPTIDASE_C39"/>
    <property type="match status" value="1"/>
</dbReference>
<dbReference type="InterPro" id="IPR052026">
    <property type="entry name" value="ExeA_AAA_ATPase_DNA-bind"/>
</dbReference>
<dbReference type="AlphaFoldDB" id="A0A6V8N6F6"/>
<dbReference type="EMBL" id="BLXZ01000001">
    <property type="protein sequence ID" value="GFO67143.1"/>
    <property type="molecule type" value="Genomic_DNA"/>
</dbReference>
<dbReference type="GO" id="GO:0008233">
    <property type="term" value="F:peptidase activity"/>
    <property type="evidence" value="ECO:0007669"/>
    <property type="project" value="InterPro"/>
</dbReference>
<protein>
    <submittedName>
        <fullName evidence="3">ATPase AAA</fullName>
    </submittedName>
</protein>
<keyword evidence="4" id="KW-1185">Reference proteome</keyword>
<dbReference type="InterPro" id="IPR027417">
    <property type="entry name" value="P-loop_NTPase"/>
</dbReference>
<name>A0A6V8N6F6_9BACT</name>
<evidence type="ECO:0000256" key="1">
    <source>
        <dbReference type="SAM" id="MobiDB-lite"/>
    </source>
</evidence>
<dbReference type="Pfam" id="PF13401">
    <property type="entry name" value="AAA_22"/>
    <property type="match status" value="1"/>
</dbReference>
<dbReference type="Pfam" id="PF01471">
    <property type="entry name" value="PG_binding_1"/>
    <property type="match status" value="1"/>
</dbReference>
<evidence type="ECO:0000313" key="3">
    <source>
        <dbReference type="EMBL" id="GFO67143.1"/>
    </source>
</evidence>
<dbReference type="Gene3D" id="3.90.70.10">
    <property type="entry name" value="Cysteine proteinases"/>
    <property type="match status" value="1"/>
</dbReference>
<accession>A0A6V8N6F6</accession>
<feature type="compositionally biased region" description="Low complexity" evidence="1">
    <location>
        <begin position="339"/>
        <end position="349"/>
    </location>
</feature>
<dbReference type="InterPro" id="IPR002477">
    <property type="entry name" value="Peptidoglycan-bd-like"/>
</dbReference>
<sequence length="600" mass="63649">MYWEYFGFKEPPFALTPNPAFLFLSTPHQEAFAHLLFAIESRAGFIELSGEVGTGKTTIIRTLLNQLERETHRSALIFNPTLSPLGLFREINTEFGLPATSNDLQELHQALNAFLLEENRSGRTVVLVIDEAQNLSVEVLEQLRLISNLETDRAKLIQIVMVGQPELRELLSRPELRQLDQRITVRYHLKPMGFTDTCDYIRHRIRFAAGGSEPLSFSTGAVRKIFAFSGGLPRLVNVACDRALLLAYTSEYREVTPAMAAASLRDLRKDQPGRAFPVGRAGAALALVAVLAVALWWLASGTNPGVPSASEPQSGAAATQKGATQPAPQRSGPPEQQLAAAPGTAAPVTTGGGTSPAGAGSPKAAGGTANPPRTFSKEQALRGLAATSEEENLRGAVNALLKIWRVPGFDSEPLKGVNLAVLARSRGMNATRVTGNLDALARLDAPALLQVTVPGGSRVVALTGLGPDSVQVAPALDGRTTLGRSDLAQVWSGTAYLFWKDFHNIGSTRKGADQAARLKSLQGLLLGAGVYRGALDGVAGSKVAEAVSEFQRREGLPEDGKAKGLTLMLLYRRAGGFFPPTLQGGGAGESSAAVRGKGGA</sequence>
<dbReference type="GO" id="GO:0016020">
    <property type="term" value="C:membrane"/>
    <property type="evidence" value="ECO:0007669"/>
    <property type="project" value="InterPro"/>
</dbReference>
<dbReference type="GO" id="GO:0016887">
    <property type="term" value="F:ATP hydrolysis activity"/>
    <property type="evidence" value="ECO:0007669"/>
    <property type="project" value="InterPro"/>
</dbReference>
<feature type="compositionally biased region" description="Polar residues" evidence="1">
    <location>
        <begin position="304"/>
        <end position="328"/>
    </location>
</feature>
<dbReference type="InterPro" id="IPR036366">
    <property type="entry name" value="PGBDSf"/>
</dbReference>
<comment type="caution">
    <text evidence="3">The sequence shown here is derived from an EMBL/GenBank/DDBJ whole genome shotgun (WGS) entry which is preliminary data.</text>
</comment>
<dbReference type="Gene3D" id="1.10.101.10">
    <property type="entry name" value="PGBD-like superfamily/PGBD"/>
    <property type="match status" value="1"/>
</dbReference>
<dbReference type="InterPro" id="IPR049945">
    <property type="entry name" value="AAA_22"/>
</dbReference>
<dbReference type="GO" id="GO:0005524">
    <property type="term" value="F:ATP binding"/>
    <property type="evidence" value="ECO:0007669"/>
    <property type="project" value="InterPro"/>
</dbReference>
<dbReference type="InterPro" id="IPR003593">
    <property type="entry name" value="AAA+_ATPase"/>
</dbReference>
<dbReference type="RefSeq" id="WP_183359662.1">
    <property type="nucleotide sequence ID" value="NZ_BLXZ01000001.1"/>
</dbReference>
<reference evidence="4" key="1">
    <citation type="submission" date="2020-06" db="EMBL/GenBank/DDBJ databases">
        <title>Draft genomic sequecing of Geomonas sp. Red745.</title>
        <authorList>
            <person name="Itoh H."/>
            <person name="Xu Z.X."/>
            <person name="Ushijima N."/>
            <person name="Masuda Y."/>
            <person name="Shiratori Y."/>
            <person name="Senoo K."/>
        </authorList>
    </citation>
    <scope>NUCLEOTIDE SEQUENCE [LARGE SCALE GENOMIC DNA]</scope>
    <source>
        <strain evidence="4">Red745</strain>
    </source>
</reference>
<evidence type="ECO:0000259" key="2">
    <source>
        <dbReference type="PROSITE" id="PS50990"/>
    </source>
</evidence>
<dbReference type="SMART" id="SM00382">
    <property type="entry name" value="AAA"/>
    <property type="match status" value="1"/>
</dbReference>
<dbReference type="InterPro" id="IPR005074">
    <property type="entry name" value="Peptidase_C39"/>
</dbReference>
<feature type="region of interest" description="Disordered" evidence="1">
    <location>
        <begin position="304"/>
        <end position="374"/>
    </location>
</feature>
<dbReference type="SUPFAM" id="SSF52540">
    <property type="entry name" value="P-loop containing nucleoside triphosphate hydrolases"/>
    <property type="match status" value="1"/>
</dbReference>
<feature type="domain" description="Peptidase C39" evidence="2">
    <location>
        <begin position="373"/>
        <end position="498"/>
    </location>
</feature>
<dbReference type="InterPro" id="IPR036365">
    <property type="entry name" value="PGBD-like_sf"/>
</dbReference>
<feature type="compositionally biased region" description="Low complexity" evidence="1">
    <location>
        <begin position="356"/>
        <end position="369"/>
    </location>
</feature>
<gene>
    <name evidence="3" type="primary">exeA</name>
    <name evidence="3" type="ORF">GMLC_07220</name>
</gene>